<dbReference type="Pfam" id="PF00300">
    <property type="entry name" value="His_Phos_1"/>
    <property type="match status" value="1"/>
</dbReference>
<dbReference type="GO" id="GO:0016787">
    <property type="term" value="F:hydrolase activity"/>
    <property type="evidence" value="ECO:0007669"/>
    <property type="project" value="UniProtKB-KW"/>
</dbReference>
<dbReference type="RefSeq" id="WP_121433211.1">
    <property type="nucleotide sequence ID" value="NZ_RBWU01000001.1"/>
</dbReference>
<name>A0A495R0J9_9ACTN</name>
<dbReference type="InterPro" id="IPR020084">
    <property type="entry name" value="NUDIX_hydrolase_CS"/>
</dbReference>
<dbReference type="SUPFAM" id="SSF53254">
    <property type="entry name" value="Phosphoglycerate mutase-like"/>
    <property type="match status" value="1"/>
</dbReference>
<comment type="caution">
    <text evidence="3">The sequence shown here is derived from an EMBL/GenBank/DDBJ whole genome shotgun (WGS) entry which is preliminary data.</text>
</comment>
<dbReference type="Proteomes" id="UP000274601">
    <property type="component" value="Unassembled WGS sequence"/>
</dbReference>
<proteinExistence type="predicted"/>
<dbReference type="PANTHER" id="PTHR43222">
    <property type="entry name" value="NUDIX HYDROLASE 23"/>
    <property type="match status" value="1"/>
</dbReference>
<dbReference type="PANTHER" id="PTHR43222:SF9">
    <property type="entry name" value="8-OXO-(D)GTP PHOSPHATASE"/>
    <property type="match status" value="1"/>
</dbReference>
<dbReference type="AlphaFoldDB" id="A0A495R0J9"/>
<protein>
    <submittedName>
        <fullName evidence="3">8-oxo-dGTP diphosphatase</fullName>
    </submittedName>
</protein>
<dbReference type="InterPro" id="IPR015797">
    <property type="entry name" value="NUDIX_hydrolase-like_dom_sf"/>
</dbReference>
<dbReference type="CDD" id="cd03673">
    <property type="entry name" value="NUDIX_Ap6A_hydrolase"/>
    <property type="match status" value="1"/>
</dbReference>
<evidence type="ECO:0000259" key="2">
    <source>
        <dbReference type="PROSITE" id="PS51462"/>
    </source>
</evidence>
<sequence length="306" mass="33365">MTPLEGTAASQPAVRAAGVLLWRDGPEIAVIHRPRYDDWSFPKGKIDKDEHMLRAAVRETGEETGIVPRLGRRLPTTIYPVHDRTKQVHYWAARPVAESVFTPNEEVDELVWLPPAEAEARLSYGHDVDLLHEFLNGPMTTSPFVILRHACAGEKLDWREADELRPLDAAGRAEATNLAGLLHAYGPARIVSSATARCVETVLPYARLTREPVVTDAAFTVGDTSPDRAVERLLSLVADGVPTIVCTHGEVVSALVTGLCKEMGEKSPDDPSLRKAEFWAAHLSGGSMAALERHSVRTTAQASATM</sequence>
<organism evidence="3 4">
    <name type="scientific">Actinomadura pelletieri DSM 43383</name>
    <dbReference type="NCBI Taxonomy" id="1120940"/>
    <lineage>
        <taxon>Bacteria</taxon>
        <taxon>Bacillati</taxon>
        <taxon>Actinomycetota</taxon>
        <taxon>Actinomycetes</taxon>
        <taxon>Streptosporangiales</taxon>
        <taxon>Thermomonosporaceae</taxon>
        <taxon>Actinomadura</taxon>
    </lineage>
</organism>
<accession>A0A495R0J9</accession>
<dbReference type="EMBL" id="RBWU01000001">
    <property type="protein sequence ID" value="RKS79734.1"/>
    <property type="molecule type" value="Genomic_DNA"/>
</dbReference>
<dbReference type="InterPro" id="IPR013078">
    <property type="entry name" value="His_Pase_superF_clade-1"/>
</dbReference>
<dbReference type="SUPFAM" id="SSF55811">
    <property type="entry name" value="Nudix"/>
    <property type="match status" value="1"/>
</dbReference>
<feature type="domain" description="Nudix hydrolase" evidence="2">
    <location>
        <begin position="12"/>
        <end position="135"/>
    </location>
</feature>
<reference evidence="3 4" key="1">
    <citation type="submission" date="2018-10" db="EMBL/GenBank/DDBJ databases">
        <title>Genomic Encyclopedia of Archaeal and Bacterial Type Strains, Phase II (KMG-II): from individual species to whole genera.</title>
        <authorList>
            <person name="Goeker M."/>
        </authorList>
    </citation>
    <scope>NUCLEOTIDE SEQUENCE [LARGE SCALE GENOMIC DNA]</scope>
    <source>
        <strain evidence="3 4">DSM 43383</strain>
    </source>
</reference>
<dbReference type="Pfam" id="PF00293">
    <property type="entry name" value="NUDIX"/>
    <property type="match status" value="1"/>
</dbReference>
<dbReference type="InterPro" id="IPR029033">
    <property type="entry name" value="His_PPase_superfam"/>
</dbReference>
<evidence type="ECO:0000256" key="1">
    <source>
        <dbReference type="ARBA" id="ARBA00022801"/>
    </source>
</evidence>
<dbReference type="PROSITE" id="PS51462">
    <property type="entry name" value="NUDIX"/>
    <property type="match status" value="1"/>
</dbReference>
<gene>
    <name evidence="3" type="ORF">BZB76_1212</name>
</gene>
<dbReference type="PROSITE" id="PS00893">
    <property type="entry name" value="NUDIX_BOX"/>
    <property type="match status" value="1"/>
</dbReference>
<dbReference type="OrthoDB" id="4287477at2"/>
<keyword evidence="1" id="KW-0378">Hydrolase</keyword>
<evidence type="ECO:0000313" key="3">
    <source>
        <dbReference type="EMBL" id="RKS79734.1"/>
    </source>
</evidence>
<keyword evidence="4" id="KW-1185">Reference proteome</keyword>
<dbReference type="InterPro" id="IPR000086">
    <property type="entry name" value="NUDIX_hydrolase_dom"/>
</dbReference>
<evidence type="ECO:0000313" key="4">
    <source>
        <dbReference type="Proteomes" id="UP000274601"/>
    </source>
</evidence>
<dbReference type="Gene3D" id="3.90.79.10">
    <property type="entry name" value="Nucleoside Triphosphate Pyrophosphohydrolase"/>
    <property type="match status" value="1"/>
</dbReference>
<dbReference type="SMART" id="SM00855">
    <property type="entry name" value="PGAM"/>
    <property type="match status" value="1"/>
</dbReference>
<dbReference type="Gene3D" id="3.40.50.1240">
    <property type="entry name" value="Phosphoglycerate mutase-like"/>
    <property type="match status" value="1"/>
</dbReference>